<dbReference type="InterPro" id="IPR057326">
    <property type="entry name" value="KR_dom"/>
</dbReference>
<dbReference type="RefSeq" id="WP_064281691.1">
    <property type="nucleotide sequence ID" value="NZ_LWCS01000021.1"/>
</dbReference>
<evidence type="ECO:0000259" key="1">
    <source>
        <dbReference type="SMART" id="SM00822"/>
    </source>
</evidence>
<dbReference type="EMBL" id="LWCS01000021">
    <property type="protein sequence ID" value="OAN38534.1"/>
    <property type="molecule type" value="Genomic_DNA"/>
</dbReference>
<dbReference type="SUPFAM" id="SSF51735">
    <property type="entry name" value="NAD(P)-binding Rossmann-fold domains"/>
    <property type="match status" value="1"/>
</dbReference>
<dbReference type="STRING" id="912594.AWC12_25690"/>
<proteinExistence type="predicted"/>
<dbReference type="GO" id="GO:0005737">
    <property type="term" value="C:cytoplasm"/>
    <property type="evidence" value="ECO:0007669"/>
    <property type="project" value="TreeGrafter"/>
</dbReference>
<dbReference type="SMART" id="SM00822">
    <property type="entry name" value="PKS_KR"/>
    <property type="match status" value="1"/>
</dbReference>
<dbReference type="InterPro" id="IPR001509">
    <property type="entry name" value="Epimerase_deHydtase"/>
</dbReference>
<feature type="domain" description="Ketoreductase" evidence="1">
    <location>
        <begin position="3"/>
        <end position="168"/>
    </location>
</feature>
<dbReference type="OrthoDB" id="9801785at2"/>
<name>A0A178LVR7_MYCIR</name>
<dbReference type="GO" id="GO:0004029">
    <property type="term" value="F:aldehyde dehydrogenase (NAD+) activity"/>
    <property type="evidence" value="ECO:0007669"/>
    <property type="project" value="TreeGrafter"/>
</dbReference>
<organism evidence="2 3">
    <name type="scientific">Mycolicibacterium iranicum</name>
    <name type="common">Mycobacterium iranicum</name>
    <dbReference type="NCBI Taxonomy" id="912594"/>
    <lineage>
        <taxon>Bacteria</taxon>
        <taxon>Bacillati</taxon>
        <taxon>Actinomycetota</taxon>
        <taxon>Actinomycetes</taxon>
        <taxon>Mycobacteriales</taxon>
        <taxon>Mycobacteriaceae</taxon>
        <taxon>Mycolicibacterium</taxon>
    </lineage>
</organism>
<dbReference type="PANTHER" id="PTHR48079">
    <property type="entry name" value="PROTEIN YEEZ"/>
    <property type="match status" value="1"/>
</dbReference>
<gene>
    <name evidence="2" type="ORF">A4X20_04285</name>
</gene>
<dbReference type="Proteomes" id="UP000078396">
    <property type="component" value="Unassembled WGS sequence"/>
</dbReference>
<evidence type="ECO:0000313" key="2">
    <source>
        <dbReference type="EMBL" id="OAN38534.1"/>
    </source>
</evidence>
<sequence>MAGTKLVIGASGFLGSHVVKQLVAGGENDVRVLIRTTSSTLGIDGLPVDIRYGDIFDTEALRSAMSDCDIVYYCVVDARSWLRDPAPIWRTNVDGLRNVLDVAADADLFRFVFTSSIGTIGRADGGLADEATAHNWLDVGGEYIRSRVAAEELVMRYCAEKALPGVAMCVANTYGPGDFLPTPHGGMLAAAVRGKLPFYIDGYEAEVVGIEDAARAMVLAGERGRVGERYIVSERFMSTREIHRIGCDAVGVAPPKYGIPIRLLSGASHVGSAVARIRNKDTMLTPLNIRLMHIMTPLDHSKAERELGWKPQPTQGAIVAAAHFFREPRHPAAEGVR</sequence>
<reference evidence="2 3" key="1">
    <citation type="submission" date="2016-04" db="EMBL/GenBank/DDBJ databases">
        <title>Draft Genome Sequences of Staphylococcus capitis Strain H36, S. capitis Strain H65, S. cohnii Strain H62, S. hominis Strain H69, Mycobacterium iranicum Strain H39, Plantibacter sp. Strain H53, Pseudomonas oryzihabitans Strain H72, and Microbacterium sp. Strain H83, isolated from residential settings.</title>
        <authorList>
            <person name="Lymperopoulou D."/>
            <person name="Adams R.I."/>
            <person name="Lindow S."/>
            <person name="Coil D.A."/>
            <person name="Jospin G."/>
            <person name="Eisen J.A."/>
        </authorList>
    </citation>
    <scope>NUCLEOTIDE SEQUENCE [LARGE SCALE GENOMIC DNA]</scope>
    <source>
        <strain evidence="2 3">H39</strain>
    </source>
</reference>
<dbReference type="Gene3D" id="3.40.50.720">
    <property type="entry name" value="NAD(P)-binding Rossmann-like Domain"/>
    <property type="match status" value="1"/>
</dbReference>
<evidence type="ECO:0000313" key="3">
    <source>
        <dbReference type="Proteomes" id="UP000078396"/>
    </source>
</evidence>
<dbReference type="InterPro" id="IPR036291">
    <property type="entry name" value="NAD(P)-bd_dom_sf"/>
</dbReference>
<dbReference type="Pfam" id="PF01370">
    <property type="entry name" value="Epimerase"/>
    <property type="match status" value="1"/>
</dbReference>
<accession>A0A178LVR7</accession>
<protein>
    <submittedName>
        <fullName evidence="2">NAD-dependent dehydratase</fullName>
    </submittedName>
</protein>
<dbReference type="PANTHER" id="PTHR48079:SF6">
    <property type="entry name" value="NAD(P)-BINDING DOMAIN-CONTAINING PROTEIN-RELATED"/>
    <property type="match status" value="1"/>
</dbReference>
<comment type="caution">
    <text evidence="2">The sequence shown here is derived from an EMBL/GenBank/DDBJ whole genome shotgun (WGS) entry which is preliminary data.</text>
</comment>
<dbReference type="AlphaFoldDB" id="A0A178LVR7"/>
<dbReference type="InterPro" id="IPR051783">
    <property type="entry name" value="NAD(P)-dependent_oxidoreduct"/>
</dbReference>